<protein>
    <recommendedName>
        <fullName evidence="3">SCP domain-containing protein</fullName>
    </recommendedName>
</protein>
<evidence type="ECO:0000256" key="2">
    <source>
        <dbReference type="SAM" id="SignalP"/>
    </source>
</evidence>
<dbReference type="Proteomes" id="UP000792063">
    <property type="component" value="Unassembled WGS sequence"/>
</dbReference>
<feature type="chain" id="PRO_5036107131" description="SCP domain-containing protein" evidence="2">
    <location>
        <begin position="23"/>
        <end position="254"/>
    </location>
</feature>
<feature type="compositionally biased region" description="Basic and acidic residues" evidence="1">
    <location>
        <begin position="85"/>
        <end position="101"/>
    </location>
</feature>
<dbReference type="AlphaFoldDB" id="A0A421EW22"/>
<feature type="signal peptide" evidence="2">
    <location>
        <begin position="1"/>
        <end position="22"/>
    </location>
</feature>
<dbReference type="Gene3D" id="3.40.33.10">
    <property type="entry name" value="CAP"/>
    <property type="match status" value="1"/>
</dbReference>
<reference evidence="4" key="1">
    <citation type="journal article" date="2015" name="Genom Data">
        <title>Genome sequences of six Phytophthora species associated with forests in New Zealand.</title>
        <authorList>
            <person name="Studholme D.J."/>
            <person name="McDougal R.L."/>
            <person name="Sambles C."/>
            <person name="Hansen E."/>
            <person name="Hardy G."/>
            <person name="Grant M."/>
            <person name="Ganley R.J."/>
            <person name="Williams N.M."/>
        </authorList>
    </citation>
    <scope>NUCLEOTIDE SEQUENCE</scope>
    <source>
        <strain evidence="4">NZFS 2646</strain>
        <strain evidence="5">NZFS 3630</strain>
    </source>
</reference>
<dbReference type="InterPro" id="IPR014044">
    <property type="entry name" value="CAP_dom"/>
</dbReference>
<dbReference type="PANTHER" id="PTHR31157:SF1">
    <property type="entry name" value="SCP DOMAIN-CONTAINING PROTEIN"/>
    <property type="match status" value="1"/>
</dbReference>
<evidence type="ECO:0000259" key="3">
    <source>
        <dbReference type="Pfam" id="PF00188"/>
    </source>
</evidence>
<dbReference type="EMBL" id="JPWU03000603">
    <property type="protein sequence ID" value="KAG2510617.1"/>
    <property type="molecule type" value="Genomic_DNA"/>
</dbReference>
<dbReference type="Proteomes" id="UP000285624">
    <property type="component" value="Unassembled WGS sequence"/>
</dbReference>
<evidence type="ECO:0000313" key="5">
    <source>
        <dbReference type="EMBL" id="KAG2510617.1"/>
    </source>
</evidence>
<evidence type="ECO:0000313" key="9">
    <source>
        <dbReference type="Proteomes" id="UP000285883"/>
    </source>
</evidence>
<accession>A0A421EW22</accession>
<dbReference type="CDD" id="cd05379">
    <property type="entry name" value="CAP_bacterial"/>
    <property type="match status" value="1"/>
</dbReference>
<evidence type="ECO:0000313" key="4">
    <source>
        <dbReference type="EMBL" id="KAG2508039.1"/>
    </source>
</evidence>
<dbReference type="Pfam" id="PF00188">
    <property type="entry name" value="CAP"/>
    <property type="match status" value="1"/>
</dbReference>
<dbReference type="InterPro" id="IPR035940">
    <property type="entry name" value="CAP_sf"/>
</dbReference>
<gene>
    <name evidence="6" type="ORF">BBI17_008976</name>
    <name evidence="7" type="ORF">BBO99_00009054</name>
    <name evidence="4" type="ORF">JM16_008824</name>
    <name evidence="5" type="ORF">JM18_008862</name>
</gene>
<evidence type="ECO:0000313" key="8">
    <source>
        <dbReference type="Proteomes" id="UP000285624"/>
    </source>
</evidence>
<proteinExistence type="predicted"/>
<keyword evidence="2" id="KW-0732">Signal</keyword>
<dbReference type="EMBL" id="JPWV03000585">
    <property type="protein sequence ID" value="KAG2508039.1"/>
    <property type="molecule type" value="Genomic_DNA"/>
</dbReference>
<dbReference type="SUPFAM" id="SSF55797">
    <property type="entry name" value="PR-1-like"/>
    <property type="match status" value="1"/>
</dbReference>
<comment type="caution">
    <text evidence="6">The sequence shown here is derived from an EMBL/GenBank/DDBJ whole genome shotgun (WGS) entry which is preliminary data.</text>
</comment>
<reference evidence="8 9" key="2">
    <citation type="submission" date="2018-07" db="EMBL/GenBank/DDBJ databases">
        <title>Genome sequencing of oomycete isolates from Chile give support for New Zealand origin for Phytophthora kernoviae and make available the first Nothophytophthora sp. genome.</title>
        <authorList>
            <person name="Studholme D.J."/>
            <person name="Sanfuentes E."/>
            <person name="Panda P."/>
            <person name="Hill R."/>
            <person name="Sambles C."/>
            <person name="Grant M."/>
            <person name="Williams N.M."/>
            <person name="Mcdougal R.L."/>
        </authorList>
    </citation>
    <scope>NUCLEOTIDE SEQUENCE [LARGE SCALE GENOMIC DNA]</scope>
    <source>
        <strain evidence="6">Chile2</strain>
        <strain evidence="7">Chile4</strain>
    </source>
</reference>
<evidence type="ECO:0000313" key="7">
    <source>
        <dbReference type="EMBL" id="RLN74200.1"/>
    </source>
</evidence>
<feature type="region of interest" description="Disordered" evidence="1">
    <location>
        <begin position="80"/>
        <end position="122"/>
    </location>
</feature>
<dbReference type="Proteomes" id="UP000785171">
    <property type="component" value="Unassembled WGS sequence"/>
</dbReference>
<name>A0A421EW22_9STRA</name>
<dbReference type="PANTHER" id="PTHR31157">
    <property type="entry name" value="SCP DOMAIN-CONTAINING PROTEIN"/>
    <property type="match status" value="1"/>
</dbReference>
<dbReference type="STRING" id="325452.A0A421EW22"/>
<reference evidence="4" key="3">
    <citation type="submission" date="2020-06" db="EMBL/GenBank/DDBJ databases">
        <authorList>
            <person name="Studholme D.J."/>
        </authorList>
    </citation>
    <scope>NUCLEOTIDE SEQUENCE</scope>
    <source>
        <strain evidence="4">NZFS 2646</strain>
        <strain evidence="5">NZFS 3630</strain>
    </source>
</reference>
<feature type="domain" description="SCP" evidence="3">
    <location>
        <begin position="133"/>
        <end position="251"/>
    </location>
</feature>
<evidence type="ECO:0000256" key="1">
    <source>
        <dbReference type="SAM" id="MobiDB-lite"/>
    </source>
</evidence>
<organism evidence="6 9">
    <name type="scientific">Phytophthora kernoviae</name>
    <dbReference type="NCBI Taxonomy" id="325452"/>
    <lineage>
        <taxon>Eukaryota</taxon>
        <taxon>Sar</taxon>
        <taxon>Stramenopiles</taxon>
        <taxon>Oomycota</taxon>
        <taxon>Peronosporomycetes</taxon>
        <taxon>Peronosporales</taxon>
        <taxon>Peronosporaceae</taxon>
        <taxon>Phytophthora</taxon>
    </lineage>
</organism>
<dbReference type="EMBL" id="MAYM02002013">
    <property type="protein sequence ID" value="RLN06162.1"/>
    <property type="molecule type" value="Genomic_DNA"/>
</dbReference>
<dbReference type="Proteomes" id="UP000285883">
    <property type="component" value="Unassembled WGS sequence"/>
</dbReference>
<keyword evidence="8" id="KW-1185">Reference proteome</keyword>
<feature type="compositionally biased region" description="Polar residues" evidence="1">
    <location>
        <begin position="113"/>
        <end position="122"/>
    </location>
</feature>
<sequence length="254" mass="27161">MVHPQTLALFAGVAMTLDSATSFEVGSQGRVMWEGNCDFYGDDIYNVGGIPDVCGDLGTTITKSKHWGGSCGYIIDRSSTGSDTKNAKTDTIKTGQTDKKKQTSKKAKTGQASQQPTSYDNGLTSIESEEMLASINSYRSENGLSALTIDARLVAAAMVHSQDQAKACTMKHDGSDGSEAWDRMGAQGYAWSVAGENVAAGQKSVSDVMTSWWNSAGHRANILKDDVLNVGFAKASNSACNEYDIYWTQDFGAE</sequence>
<evidence type="ECO:0000313" key="6">
    <source>
        <dbReference type="EMBL" id="RLN06162.1"/>
    </source>
</evidence>
<dbReference type="EMBL" id="MBDN02000592">
    <property type="protein sequence ID" value="RLN74200.1"/>
    <property type="molecule type" value="Genomic_DNA"/>
</dbReference>